<dbReference type="EMBL" id="PDJK01000002">
    <property type="protein sequence ID" value="PFG48118.1"/>
    <property type="molecule type" value="Genomic_DNA"/>
</dbReference>
<organism evidence="1 2">
    <name type="scientific">Amycolatopsis sulphurea</name>
    <dbReference type="NCBI Taxonomy" id="76022"/>
    <lineage>
        <taxon>Bacteria</taxon>
        <taxon>Bacillati</taxon>
        <taxon>Actinomycetota</taxon>
        <taxon>Actinomycetes</taxon>
        <taxon>Pseudonocardiales</taxon>
        <taxon>Pseudonocardiaceae</taxon>
        <taxon>Amycolatopsis</taxon>
    </lineage>
</organism>
<sequence>MGLRPVYVILAAKLALYEALKRRFAGSGVQVAYALPADARTRSVWFTDTVEPEIEPAALAAGRRKPSNITAELTIRAWATVPGDPVKAETAVYELRADIEAAVLDGFDPRSVSGLIDARPVRVAVTNGEGGNGSTAAADVTLMLRARIYT</sequence>
<dbReference type="Proteomes" id="UP000243542">
    <property type="component" value="Unassembled WGS sequence"/>
</dbReference>
<gene>
    <name evidence="1" type="ORF">ATK36_3192</name>
</gene>
<protein>
    <recommendedName>
        <fullName evidence="3">DUF3168 domain-containing protein</fullName>
    </recommendedName>
</protein>
<proteinExistence type="predicted"/>
<name>A0A2A9FAD0_9PSEU</name>
<evidence type="ECO:0000313" key="2">
    <source>
        <dbReference type="Proteomes" id="UP000243542"/>
    </source>
</evidence>
<dbReference type="AlphaFoldDB" id="A0A2A9FAD0"/>
<reference evidence="1 2" key="1">
    <citation type="submission" date="2017-10" db="EMBL/GenBank/DDBJ databases">
        <title>Sequencing the genomes of 1000 actinobacteria strains.</title>
        <authorList>
            <person name="Klenk H.-P."/>
        </authorList>
    </citation>
    <scope>NUCLEOTIDE SEQUENCE [LARGE SCALE GENOMIC DNA]</scope>
    <source>
        <strain evidence="1 2">DSM 46092</strain>
    </source>
</reference>
<keyword evidence="2" id="KW-1185">Reference proteome</keyword>
<evidence type="ECO:0000313" key="1">
    <source>
        <dbReference type="EMBL" id="PFG48118.1"/>
    </source>
</evidence>
<accession>A0A2A9FAD0</accession>
<comment type="caution">
    <text evidence="1">The sequence shown here is derived from an EMBL/GenBank/DDBJ whole genome shotgun (WGS) entry which is preliminary data.</text>
</comment>
<evidence type="ECO:0008006" key="3">
    <source>
        <dbReference type="Google" id="ProtNLM"/>
    </source>
</evidence>